<name>A0ABD0SJY9_LOXSC</name>
<evidence type="ECO:0000313" key="3">
    <source>
        <dbReference type="Proteomes" id="UP001549921"/>
    </source>
</evidence>
<dbReference type="Proteomes" id="UP001549921">
    <property type="component" value="Unassembled WGS sequence"/>
</dbReference>
<dbReference type="Gene3D" id="3.60.10.10">
    <property type="entry name" value="Endonuclease/exonuclease/phosphatase"/>
    <property type="match status" value="1"/>
</dbReference>
<dbReference type="PANTHER" id="PTHR47510:SF3">
    <property type="entry name" value="ENDO_EXONUCLEASE_PHOSPHATASE DOMAIN-CONTAINING PROTEIN"/>
    <property type="match status" value="1"/>
</dbReference>
<dbReference type="Pfam" id="PF00078">
    <property type="entry name" value="RVT_1"/>
    <property type="match status" value="1"/>
</dbReference>
<dbReference type="GO" id="GO:0071897">
    <property type="term" value="P:DNA biosynthetic process"/>
    <property type="evidence" value="ECO:0007669"/>
    <property type="project" value="UniProtKB-ARBA"/>
</dbReference>
<dbReference type="InterPro" id="IPR000477">
    <property type="entry name" value="RT_dom"/>
</dbReference>
<evidence type="ECO:0000259" key="1">
    <source>
        <dbReference type="Pfam" id="PF00078"/>
    </source>
</evidence>
<dbReference type="SUPFAM" id="SSF56219">
    <property type="entry name" value="DNase I-like"/>
    <property type="match status" value="1"/>
</dbReference>
<evidence type="ECO:0000313" key="2">
    <source>
        <dbReference type="EMBL" id="KAL0820153.1"/>
    </source>
</evidence>
<dbReference type="InterPro" id="IPR043502">
    <property type="entry name" value="DNA/RNA_pol_sf"/>
</dbReference>
<proteinExistence type="predicted"/>
<protein>
    <recommendedName>
        <fullName evidence="1">Reverse transcriptase domain-containing protein</fullName>
    </recommendedName>
</protein>
<reference evidence="2 3" key="1">
    <citation type="submission" date="2024-06" db="EMBL/GenBank/DDBJ databases">
        <title>A chromosome-level genome assembly of beet webworm, Loxostege sticticalis.</title>
        <authorList>
            <person name="Zhang Y."/>
        </authorList>
    </citation>
    <scope>NUCLEOTIDE SEQUENCE [LARGE SCALE GENOMIC DNA]</scope>
    <source>
        <strain evidence="2">AQ028</strain>
        <tissue evidence="2">Male pupae</tissue>
    </source>
</reference>
<feature type="domain" description="Reverse transcriptase" evidence="1">
    <location>
        <begin position="524"/>
        <end position="649"/>
    </location>
</feature>
<gene>
    <name evidence="2" type="ORF">ABMA28_006087</name>
</gene>
<organism evidence="2 3">
    <name type="scientific">Loxostege sticticalis</name>
    <name type="common">Beet webworm moth</name>
    <dbReference type="NCBI Taxonomy" id="481309"/>
    <lineage>
        <taxon>Eukaryota</taxon>
        <taxon>Metazoa</taxon>
        <taxon>Ecdysozoa</taxon>
        <taxon>Arthropoda</taxon>
        <taxon>Hexapoda</taxon>
        <taxon>Insecta</taxon>
        <taxon>Pterygota</taxon>
        <taxon>Neoptera</taxon>
        <taxon>Endopterygota</taxon>
        <taxon>Lepidoptera</taxon>
        <taxon>Glossata</taxon>
        <taxon>Ditrysia</taxon>
        <taxon>Pyraloidea</taxon>
        <taxon>Crambidae</taxon>
        <taxon>Pyraustinae</taxon>
        <taxon>Loxostege</taxon>
    </lineage>
</organism>
<accession>A0ABD0SJY9</accession>
<sequence>MSDSINKIQNCPSTNDFFNQLPNKYSVNNFTCIHINIRSMIKNFPKLQQLIHNTISPIDVIIITEADITNRIVNLYNLPGYNMYPQLRTNKRGGGIIVYAKKYLKLTLMQNLTKTFENLTCTIKVNACQDVVVCAVYRPPKTNKYIFVKELSKLISTYNAKKSLILIGDMNIDIKHTSLLTDSYLETLSEYGLVCGVSDYTRIEKKLNVITKSCIDHIFARLPTLSPHVAVLDIALADHRAVMLAYATDAVSADTRVTFRRDIDYDMLAKELKNVNWLQTKDMKSPLTVYNFIKQNIQNAKKLSTSTSEHNFKNKNKFKLPWIDDNVNRLCKKRDKLFSLWRQNPMDLKLRLEYNMIRNKVHKVLEYKRNKYYIKNIQDNFRDTRKVYQILNGILGRVTSSVDAAVIKAFEGQSTRDIANNFAKGFDEAVKNITPKCNVQLLDPKITYRPTDSSILFHKATRDKVNKLIKTLNPRKAPGSDNIRISDIKCMGTDGTIAIANLINTSVKTGTYPDELKLGCVRPIHKKGKRDDYLNYRPITLLSSIDKIVEKYVCEQIHEFYRKHDVIYKNQFGFQAGKSTDELLMQFTDEVNEYLDSRKHVLVLFIDFSRAFDTLGHEQLISRLDNCGIRGPLLEWCVDYLKDRKFSVKINDSYSDTVTVSQVINHPVCTRAVIGRRLQTGRAKNMYGKRTVAYIVPRLINRLPTNLRDILNEKNLKQKLKRHFIESLDTD</sequence>
<dbReference type="SUPFAM" id="SSF56672">
    <property type="entry name" value="DNA/RNA polymerases"/>
    <property type="match status" value="1"/>
</dbReference>
<dbReference type="AlphaFoldDB" id="A0ABD0SJY9"/>
<dbReference type="EMBL" id="JBEDNZ010000019">
    <property type="protein sequence ID" value="KAL0820153.1"/>
    <property type="molecule type" value="Genomic_DNA"/>
</dbReference>
<dbReference type="InterPro" id="IPR036691">
    <property type="entry name" value="Endo/exonu/phosph_ase_sf"/>
</dbReference>
<comment type="caution">
    <text evidence="2">The sequence shown here is derived from an EMBL/GenBank/DDBJ whole genome shotgun (WGS) entry which is preliminary data.</text>
</comment>
<dbReference type="PANTHER" id="PTHR47510">
    <property type="entry name" value="REVERSE TRANSCRIPTASE DOMAIN-CONTAINING PROTEIN"/>
    <property type="match status" value="1"/>
</dbReference>